<dbReference type="Proteomes" id="UP000783686">
    <property type="component" value="Unassembled WGS sequence"/>
</dbReference>
<dbReference type="GO" id="GO:0043161">
    <property type="term" value="P:proteasome-mediated ubiquitin-dependent protein catabolic process"/>
    <property type="evidence" value="ECO:0007669"/>
    <property type="project" value="TreeGrafter"/>
</dbReference>
<keyword evidence="6" id="KW-1185">Reference proteome</keyword>
<dbReference type="OrthoDB" id="409122at2759"/>
<dbReference type="PANTHER" id="PTHR12387:SF0">
    <property type="entry name" value="26S PROTEASOME NON-ATPASE REGULATORY SUBUNIT 8"/>
    <property type="match status" value="1"/>
</dbReference>
<comment type="similarity">
    <text evidence="1">Belongs to the proteasome subunit S14 family.</text>
</comment>
<protein>
    <recommendedName>
        <fullName evidence="2">26S proteasome non-ATPase regulatory subunit 8</fullName>
    </recommendedName>
</protein>
<evidence type="ECO:0000313" key="6">
    <source>
        <dbReference type="Proteomes" id="UP000614601"/>
    </source>
</evidence>
<sequence>MSNLQSLHASLLAEWKKPNHGDLNSIQQKLSAIKQELQNTTVLSQLGLEKASAIHKDYFELNALYNVVISDMEGFEKAISDVHSFYQCVAEDSASKYLMYGLHLMFLLARNKLSDFHMLLEQIDQAVQQKDPYIYLPVKLEQSLMEGAYNKVILNENTLPTPYYQVFVRVLMNTVRSDIALCIEKSFKGLQIKDAARMLLFDNDADLKSFAQSRGWTLDKDMLQFSNEQGSNDTHKASLDTKRIALQNIYYAKQLEMIV</sequence>
<dbReference type="Pfam" id="PF10075">
    <property type="entry name" value="CSN8_PSD8_EIF3K"/>
    <property type="match status" value="1"/>
</dbReference>
<feature type="domain" description="PCI" evidence="4">
    <location>
        <begin position="71"/>
        <end position="241"/>
    </location>
</feature>
<dbReference type="Proteomes" id="UP000614601">
    <property type="component" value="Unassembled WGS sequence"/>
</dbReference>
<dbReference type="GO" id="GO:0005634">
    <property type="term" value="C:nucleus"/>
    <property type="evidence" value="ECO:0007669"/>
    <property type="project" value="TreeGrafter"/>
</dbReference>
<evidence type="ECO:0000313" key="5">
    <source>
        <dbReference type="EMBL" id="CAD5206572.1"/>
    </source>
</evidence>
<dbReference type="GO" id="GO:0005829">
    <property type="term" value="C:cytosol"/>
    <property type="evidence" value="ECO:0007669"/>
    <property type="project" value="TreeGrafter"/>
</dbReference>
<dbReference type="InterPro" id="IPR033464">
    <property type="entry name" value="CSN8_PSD8_EIF3K"/>
</dbReference>
<dbReference type="InterPro" id="IPR006746">
    <property type="entry name" value="26S_Psome_Rpn12"/>
</dbReference>
<dbReference type="GO" id="GO:0008541">
    <property type="term" value="C:proteasome regulatory particle, lid subcomplex"/>
    <property type="evidence" value="ECO:0007669"/>
    <property type="project" value="TreeGrafter"/>
</dbReference>
<dbReference type="PANTHER" id="PTHR12387">
    <property type="entry name" value="26S PROTEASOME NON-ATPASE REGULATORY SUBUNIT 8"/>
    <property type="match status" value="1"/>
</dbReference>
<proteinExistence type="inferred from homology"/>
<evidence type="ECO:0000259" key="4">
    <source>
        <dbReference type="PROSITE" id="PS50250"/>
    </source>
</evidence>
<name>A0A811JTV4_9BILA</name>
<accession>A0A811JTV4</accession>
<evidence type="ECO:0000256" key="2">
    <source>
        <dbReference type="ARBA" id="ARBA00014939"/>
    </source>
</evidence>
<dbReference type="InterPro" id="IPR000717">
    <property type="entry name" value="PCI_dom"/>
</dbReference>
<dbReference type="AlphaFoldDB" id="A0A811JTV4"/>
<evidence type="ECO:0000256" key="1">
    <source>
        <dbReference type="ARBA" id="ARBA00009627"/>
    </source>
</evidence>
<dbReference type="EMBL" id="CAJFDH010000001">
    <property type="protein sequence ID" value="CAD5206572.1"/>
    <property type="molecule type" value="Genomic_DNA"/>
</dbReference>
<dbReference type="EMBL" id="CAJFCW020000001">
    <property type="protein sequence ID" value="CAG9082315.1"/>
    <property type="molecule type" value="Genomic_DNA"/>
</dbReference>
<comment type="caution">
    <text evidence="5">The sequence shown here is derived from an EMBL/GenBank/DDBJ whole genome shotgun (WGS) entry which is preliminary data.</text>
</comment>
<dbReference type="Gene3D" id="1.25.40.990">
    <property type="match status" value="1"/>
</dbReference>
<organism evidence="5 6">
    <name type="scientific">Bursaphelenchus okinawaensis</name>
    <dbReference type="NCBI Taxonomy" id="465554"/>
    <lineage>
        <taxon>Eukaryota</taxon>
        <taxon>Metazoa</taxon>
        <taxon>Ecdysozoa</taxon>
        <taxon>Nematoda</taxon>
        <taxon>Chromadorea</taxon>
        <taxon>Rhabditida</taxon>
        <taxon>Tylenchina</taxon>
        <taxon>Tylenchomorpha</taxon>
        <taxon>Aphelenchoidea</taxon>
        <taxon>Aphelenchoididae</taxon>
        <taxon>Bursaphelenchus</taxon>
    </lineage>
</organism>
<keyword evidence="3" id="KW-0647">Proteasome</keyword>
<gene>
    <name evidence="5" type="ORF">BOKJ2_LOCUS1256</name>
</gene>
<evidence type="ECO:0000256" key="3">
    <source>
        <dbReference type="ARBA" id="ARBA00022942"/>
    </source>
</evidence>
<reference evidence="5" key="1">
    <citation type="submission" date="2020-09" db="EMBL/GenBank/DDBJ databases">
        <authorList>
            <person name="Kikuchi T."/>
        </authorList>
    </citation>
    <scope>NUCLEOTIDE SEQUENCE</scope>
    <source>
        <strain evidence="5">SH1</strain>
    </source>
</reference>
<dbReference type="PROSITE" id="PS50250">
    <property type="entry name" value="PCI"/>
    <property type="match status" value="1"/>
</dbReference>